<feature type="domain" description="Probable transposase IS891/IS1136/IS1341" evidence="8">
    <location>
        <begin position="166"/>
        <end position="283"/>
    </location>
</feature>
<keyword evidence="3" id="KW-0815">Transposition</keyword>
<dbReference type="Pfam" id="PF07282">
    <property type="entry name" value="Cas12f1-like_TNB"/>
    <property type="match status" value="1"/>
</dbReference>
<reference evidence="11 12" key="1">
    <citation type="submission" date="2016-12" db="EMBL/GenBank/DDBJ databases">
        <title>Candidatus Reconcilibacillus cellulovorans genome.</title>
        <authorList>
            <person name="Kolinko S."/>
            <person name="Wu Y.-W."/>
            <person name="Tachea F."/>
            <person name="Denzel E."/>
            <person name="Hiras J."/>
            <person name="Baecker N."/>
            <person name="Chan L.J."/>
            <person name="Eichorst S.A."/>
            <person name="Frey D."/>
            <person name="Adams P.D."/>
            <person name="Pray T."/>
            <person name="Tanjore D."/>
            <person name="Petzold C.J."/>
            <person name="Gladden J.M."/>
            <person name="Simmons B.A."/>
            <person name="Singer S.W."/>
        </authorList>
    </citation>
    <scope>NUCLEOTIDE SEQUENCE [LARGE SCALE GENOMIC DNA]</scope>
    <source>
        <strain evidence="11">JTherm</strain>
    </source>
</reference>
<comment type="similarity">
    <text evidence="1">In the C-terminal section; belongs to the transposase 35 family.</text>
</comment>
<dbReference type="NCBIfam" id="NF040570">
    <property type="entry name" value="guided_TnpB"/>
    <property type="match status" value="1"/>
</dbReference>
<dbReference type="Pfam" id="PF01385">
    <property type="entry name" value="OrfB_IS605"/>
    <property type="match status" value="1"/>
</dbReference>
<dbReference type="GO" id="GO:0006310">
    <property type="term" value="P:DNA recombination"/>
    <property type="evidence" value="ECO:0007669"/>
    <property type="project" value="UniProtKB-KW"/>
</dbReference>
<dbReference type="InterPro" id="IPR001959">
    <property type="entry name" value="Transposase"/>
</dbReference>
<evidence type="ECO:0000256" key="1">
    <source>
        <dbReference type="ARBA" id="ARBA00008761"/>
    </source>
</evidence>
<keyword evidence="4" id="KW-0479">Metal-binding</keyword>
<evidence type="ECO:0000313" key="12">
    <source>
        <dbReference type="Proteomes" id="UP000243688"/>
    </source>
</evidence>
<comment type="similarity">
    <text evidence="2">In the N-terminal section; belongs to the transposase 2 family.</text>
</comment>
<keyword evidence="5" id="KW-0862">Zinc</keyword>
<dbReference type="PANTHER" id="PTHR30405">
    <property type="entry name" value="TRANSPOSASE"/>
    <property type="match status" value="1"/>
</dbReference>
<dbReference type="PANTHER" id="PTHR30405:SF25">
    <property type="entry name" value="RNA-GUIDED DNA ENDONUCLEASE INSQ-RELATED"/>
    <property type="match status" value="1"/>
</dbReference>
<feature type="domain" description="Transposase putative helix-turn-helix" evidence="10">
    <location>
        <begin position="1"/>
        <end position="48"/>
    </location>
</feature>
<dbReference type="NCBIfam" id="TIGR01766">
    <property type="entry name" value="IS200/IS605 family accessory protein TnpB-like domain"/>
    <property type="match status" value="1"/>
</dbReference>
<evidence type="ECO:0000256" key="6">
    <source>
        <dbReference type="ARBA" id="ARBA00023125"/>
    </source>
</evidence>
<accession>A0A2A6E1J4</accession>
<dbReference type="EMBL" id="MOXJ01000009">
    <property type="protein sequence ID" value="PDO10802.1"/>
    <property type="molecule type" value="Genomic_DNA"/>
</dbReference>
<evidence type="ECO:0000256" key="7">
    <source>
        <dbReference type="ARBA" id="ARBA00023172"/>
    </source>
</evidence>
<dbReference type="GO" id="GO:0003677">
    <property type="term" value="F:DNA binding"/>
    <property type="evidence" value="ECO:0007669"/>
    <property type="project" value="UniProtKB-KW"/>
</dbReference>
<dbReference type="InterPro" id="IPR021027">
    <property type="entry name" value="Transposase_put_HTH"/>
</dbReference>
<evidence type="ECO:0000256" key="4">
    <source>
        <dbReference type="ARBA" id="ARBA00022723"/>
    </source>
</evidence>
<dbReference type="Proteomes" id="UP000243688">
    <property type="component" value="Unassembled WGS sequence"/>
</dbReference>
<dbReference type="AlphaFoldDB" id="A0A2A6E1J4"/>
<keyword evidence="7" id="KW-0233">DNA recombination</keyword>
<evidence type="ECO:0000256" key="2">
    <source>
        <dbReference type="ARBA" id="ARBA00011044"/>
    </source>
</evidence>
<keyword evidence="6" id="KW-0238">DNA-binding</keyword>
<protein>
    <submittedName>
        <fullName evidence="11">Transposase</fullName>
    </submittedName>
</protein>
<gene>
    <name evidence="11" type="ORF">BLM47_05600</name>
</gene>
<evidence type="ECO:0000259" key="10">
    <source>
        <dbReference type="Pfam" id="PF12323"/>
    </source>
</evidence>
<sequence length="367" mass="42299">MTTNRAYRYELDPNVQQRILLAKHAGAARFAYNWGLARRMELYRQTGKGTNAMEQHRELNRLKKTQFPWMYEVSKCAPQEALRDLDRAFRNFFRGLKEGRKVGFPRFKKKGRDDRFRLTGAIHVLDRAVQLPRLGVIRLKEAPAVQGRILSATVSREAGRWFVSLTVEQDIPDPAPVEGPVCGMDVGLSHFATIASSDGEVEKVEAPRPLARYLRILRRRQRRHSRKQKGSHNRKKSALRLARLHRRIRNIRRDFLHKLSTHLAKTKRVIVVEDLNVAGLLGNQRLARHIADMGWGEFRRMLAYKTVWYGGRLQVANRYYPSSKTCSGCGHVLDKMPLWIREWRCPACGTHHDRDANAAKNLLALAG</sequence>
<evidence type="ECO:0000313" key="11">
    <source>
        <dbReference type="EMBL" id="PDO10802.1"/>
    </source>
</evidence>
<organism evidence="11 12">
    <name type="scientific">Candidatus Reconcilbacillus cellulovorans</name>
    <dbReference type="NCBI Taxonomy" id="1906605"/>
    <lineage>
        <taxon>Bacteria</taxon>
        <taxon>Bacillati</taxon>
        <taxon>Bacillota</taxon>
        <taxon>Bacilli</taxon>
        <taxon>Bacillales</taxon>
        <taxon>Paenibacillaceae</taxon>
        <taxon>Candidatus Reconcilbacillus</taxon>
    </lineage>
</organism>
<comment type="caution">
    <text evidence="11">The sequence shown here is derived from an EMBL/GenBank/DDBJ whole genome shotgun (WGS) entry which is preliminary data.</text>
</comment>
<evidence type="ECO:0000259" key="8">
    <source>
        <dbReference type="Pfam" id="PF01385"/>
    </source>
</evidence>
<dbReference type="GO" id="GO:0032196">
    <property type="term" value="P:transposition"/>
    <property type="evidence" value="ECO:0007669"/>
    <property type="project" value="UniProtKB-KW"/>
</dbReference>
<dbReference type="GO" id="GO:0046872">
    <property type="term" value="F:metal ion binding"/>
    <property type="evidence" value="ECO:0007669"/>
    <property type="project" value="UniProtKB-KW"/>
</dbReference>
<dbReference type="Pfam" id="PF12323">
    <property type="entry name" value="HTH_OrfB_IS605"/>
    <property type="match status" value="1"/>
</dbReference>
<feature type="domain" description="Cas12f1-like TNB" evidence="9">
    <location>
        <begin position="295"/>
        <end position="362"/>
    </location>
</feature>
<evidence type="ECO:0000256" key="3">
    <source>
        <dbReference type="ARBA" id="ARBA00022578"/>
    </source>
</evidence>
<evidence type="ECO:0000259" key="9">
    <source>
        <dbReference type="Pfam" id="PF07282"/>
    </source>
</evidence>
<name>A0A2A6E1J4_9BACL</name>
<proteinExistence type="inferred from homology"/>
<evidence type="ECO:0000256" key="5">
    <source>
        <dbReference type="ARBA" id="ARBA00022833"/>
    </source>
</evidence>
<dbReference type="InterPro" id="IPR051399">
    <property type="entry name" value="RNA-guided_DNA_endo/Transpos"/>
</dbReference>
<dbReference type="InterPro" id="IPR010095">
    <property type="entry name" value="Cas12f1-like_TNB"/>
</dbReference>